<dbReference type="PANTHER" id="PTHR43163">
    <property type="entry name" value="DIPEPTIDE TRANSPORT SYSTEM PERMEASE PROTEIN DPPB-RELATED"/>
    <property type="match status" value="1"/>
</dbReference>
<evidence type="ECO:0000256" key="6">
    <source>
        <dbReference type="ARBA" id="ARBA00023136"/>
    </source>
</evidence>
<keyword evidence="2 7" id="KW-0813">Transport</keyword>
<dbReference type="InterPro" id="IPR000515">
    <property type="entry name" value="MetI-like"/>
</dbReference>
<comment type="caution">
    <text evidence="9">The sequence shown here is derived from an EMBL/GenBank/DDBJ whole genome shotgun (WGS) entry which is preliminary data.</text>
</comment>
<proteinExistence type="inferred from homology"/>
<dbReference type="PANTHER" id="PTHR43163:SF6">
    <property type="entry name" value="DIPEPTIDE TRANSPORT SYSTEM PERMEASE PROTEIN DPPB-RELATED"/>
    <property type="match status" value="1"/>
</dbReference>
<dbReference type="PROSITE" id="PS50928">
    <property type="entry name" value="ABC_TM1"/>
    <property type="match status" value="1"/>
</dbReference>
<comment type="subcellular location">
    <subcellularLocation>
        <location evidence="1 7">Cell membrane</location>
        <topology evidence="1 7">Multi-pass membrane protein</topology>
    </subcellularLocation>
</comment>
<protein>
    <submittedName>
        <fullName evidence="9">Peptide ABC transporter</fullName>
    </submittedName>
</protein>
<dbReference type="Proteomes" id="UP000078507">
    <property type="component" value="Unassembled WGS sequence"/>
</dbReference>
<dbReference type="InterPro" id="IPR035906">
    <property type="entry name" value="MetI-like_sf"/>
</dbReference>
<feature type="transmembrane region" description="Helical" evidence="7">
    <location>
        <begin position="132"/>
        <end position="157"/>
    </location>
</feature>
<evidence type="ECO:0000256" key="7">
    <source>
        <dbReference type="RuleBase" id="RU363032"/>
    </source>
</evidence>
<feature type="transmembrane region" description="Helical" evidence="7">
    <location>
        <begin position="234"/>
        <end position="261"/>
    </location>
</feature>
<keyword evidence="4 7" id="KW-0812">Transmembrane</keyword>
<dbReference type="GO" id="GO:0055085">
    <property type="term" value="P:transmembrane transport"/>
    <property type="evidence" value="ECO:0007669"/>
    <property type="project" value="InterPro"/>
</dbReference>
<gene>
    <name evidence="9" type="ORF">ATB98_15730</name>
</gene>
<dbReference type="CDD" id="cd06261">
    <property type="entry name" value="TM_PBP2"/>
    <property type="match status" value="1"/>
</dbReference>
<dbReference type="EMBL" id="LNQB01000081">
    <property type="protein sequence ID" value="OAP43088.1"/>
    <property type="molecule type" value="Genomic_DNA"/>
</dbReference>
<keyword evidence="10" id="KW-1185">Reference proteome</keyword>
<evidence type="ECO:0000256" key="5">
    <source>
        <dbReference type="ARBA" id="ARBA00022989"/>
    </source>
</evidence>
<evidence type="ECO:0000313" key="10">
    <source>
        <dbReference type="Proteomes" id="UP000078507"/>
    </source>
</evidence>
<dbReference type="AlphaFoldDB" id="A0A178Y682"/>
<feature type="transmembrane region" description="Helical" evidence="7">
    <location>
        <begin position="9"/>
        <end position="29"/>
    </location>
</feature>
<name>A0A178Y682_SINSA</name>
<dbReference type="STRING" id="36856.ATB98_15730"/>
<keyword evidence="6 7" id="KW-0472">Membrane</keyword>
<accession>A0A178Y682</accession>
<comment type="similarity">
    <text evidence="7">Belongs to the binding-protein-dependent transport system permease family.</text>
</comment>
<sequence length="314" mass="33279">MIKYLITRILSVIPVVGVVTAVVFGLTYLSPGDPAAVLAGDYASPAQIEAIRDRLQLDAPVFSRYLVWLGNTLQGDLGMSLFSGQPVLSLILARAEPTITLAIAATLVALIVAVPLGLLAAQRPGTIADRAVLLFCVGGMSIPAFLIGYLLIFTFGVRLGWLPVQGFAGIDKGIPEVARHVLLPAIMLGFAQTALIGRVTRASAIEVLNQDFVRVARAKGLGETAIVVRHCLRLVAVPLVTVVGTSFASMLGGVVITETVFAIPGIGRLLVEAIQRIDIPVIQGVLLVSAVVYVVINLLVDLTYLVIDPRIKYT</sequence>
<evidence type="ECO:0000256" key="3">
    <source>
        <dbReference type="ARBA" id="ARBA00022475"/>
    </source>
</evidence>
<evidence type="ECO:0000313" key="9">
    <source>
        <dbReference type="EMBL" id="OAP43088.1"/>
    </source>
</evidence>
<organism evidence="9 10">
    <name type="scientific">Sinorhizobium saheli</name>
    <dbReference type="NCBI Taxonomy" id="36856"/>
    <lineage>
        <taxon>Bacteria</taxon>
        <taxon>Pseudomonadati</taxon>
        <taxon>Pseudomonadota</taxon>
        <taxon>Alphaproteobacteria</taxon>
        <taxon>Hyphomicrobiales</taxon>
        <taxon>Rhizobiaceae</taxon>
        <taxon>Sinorhizobium/Ensifer group</taxon>
        <taxon>Sinorhizobium</taxon>
    </lineage>
</organism>
<evidence type="ECO:0000259" key="8">
    <source>
        <dbReference type="PROSITE" id="PS50928"/>
    </source>
</evidence>
<feature type="transmembrane region" description="Helical" evidence="7">
    <location>
        <begin position="177"/>
        <end position="196"/>
    </location>
</feature>
<dbReference type="SUPFAM" id="SSF161098">
    <property type="entry name" value="MetI-like"/>
    <property type="match status" value="1"/>
</dbReference>
<dbReference type="RefSeq" id="WP_066876281.1">
    <property type="nucleotide sequence ID" value="NZ_LNQB01000081.1"/>
</dbReference>
<feature type="domain" description="ABC transmembrane type-1" evidence="8">
    <location>
        <begin position="95"/>
        <end position="304"/>
    </location>
</feature>
<feature type="transmembrane region" description="Helical" evidence="7">
    <location>
        <begin position="99"/>
        <end position="120"/>
    </location>
</feature>
<dbReference type="GO" id="GO:0005886">
    <property type="term" value="C:plasma membrane"/>
    <property type="evidence" value="ECO:0007669"/>
    <property type="project" value="UniProtKB-SubCell"/>
</dbReference>
<dbReference type="Pfam" id="PF00528">
    <property type="entry name" value="BPD_transp_1"/>
    <property type="match status" value="1"/>
</dbReference>
<evidence type="ECO:0000256" key="2">
    <source>
        <dbReference type="ARBA" id="ARBA00022448"/>
    </source>
</evidence>
<evidence type="ECO:0000256" key="1">
    <source>
        <dbReference type="ARBA" id="ARBA00004651"/>
    </source>
</evidence>
<keyword evidence="3" id="KW-1003">Cell membrane</keyword>
<dbReference type="Pfam" id="PF19300">
    <property type="entry name" value="BPD_transp_1_N"/>
    <property type="match status" value="1"/>
</dbReference>
<dbReference type="Gene3D" id="1.10.3720.10">
    <property type="entry name" value="MetI-like"/>
    <property type="match status" value="1"/>
</dbReference>
<dbReference type="OrthoDB" id="9807402at2"/>
<reference evidence="9 10" key="1">
    <citation type="submission" date="2015-11" db="EMBL/GenBank/DDBJ databases">
        <title>Ensifer anhuiense sp. nov., an effective nitrogen fixation bacterium with Glycine soja.</title>
        <authorList>
            <person name="Yan H."/>
            <person name="Chen W."/>
        </authorList>
    </citation>
    <scope>NUCLEOTIDE SEQUENCE [LARGE SCALE GENOMIC DNA]</scope>
    <source>
        <strain evidence="9 10">LMG 7837</strain>
    </source>
</reference>
<dbReference type="InterPro" id="IPR045621">
    <property type="entry name" value="BPD_transp_1_N"/>
</dbReference>
<feature type="transmembrane region" description="Helical" evidence="7">
    <location>
        <begin position="281"/>
        <end position="307"/>
    </location>
</feature>
<evidence type="ECO:0000256" key="4">
    <source>
        <dbReference type="ARBA" id="ARBA00022692"/>
    </source>
</evidence>
<keyword evidence="5 7" id="KW-1133">Transmembrane helix</keyword>